<reference evidence="1" key="2">
    <citation type="submission" date="2025-08" db="UniProtKB">
        <authorList>
            <consortium name="Ensembl"/>
        </authorList>
    </citation>
    <scope>IDENTIFICATION</scope>
</reference>
<reference evidence="2" key="1">
    <citation type="submission" date="2003-08" db="EMBL/GenBank/DDBJ databases">
        <authorList>
            <person name="Birren B."/>
            <person name="Nusbaum C."/>
            <person name="Abebe A."/>
            <person name="Abouelleil A."/>
            <person name="Adekoya E."/>
            <person name="Ait-zahra M."/>
            <person name="Allen N."/>
            <person name="Allen T."/>
            <person name="An P."/>
            <person name="Anderson M."/>
            <person name="Anderson S."/>
            <person name="Arachchi H."/>
            <person name="Armbruster J."/>
            <person name="Bachantsang P."/>
            <person name="Baldwin J."/>
            <person name="Barry A."/>
            <person name="Bayul T."/>
            <person name="Blitshsteyn B."/>
            <person name="Bloom T."/>
            <person name="Blye J."/>
            <person name="Boguslavskiy L."/>
            <person name="Borowsky M."/>
            <person name="Boukhgalter B."/>
            <person name="Brunache A."/>
            <person name="Butler J."/>
            <person name="Calixte N."/>
            <person name="Calvo S."/>
            <person name="Camarata J."/>
            <person name="Campo K."/>
            <person name="Chang J."/>
            <person name="Cheshatsang Y."/>
            <person name="Citroen M."/>
            <person name="Collymore A."/>
            <person name="Considine T."/>
            <person name="Cook A."/>
            <person name="Cooke P."/>
            <person name="Corum B."/>
            <person name="Cuomo C."/>
            <person name="David R."/>
            <person name="Dawoe T."/>
            <person name="Degray S."/>
            <person name="Dodge S."/>
            <person name="Dooley K."/>
            <person name="Dorje P."/>
            <person name="Dorjee K."/>
            <person name="Dorris L."/>
            <person name="Duffey N."/>
            <person name="Dupes A."/>
            <person name="Elkins T."/>
            <person name="Engels R."/>
            <person name="Erickson J."/>
            <person name="Farina A."/>
            <person name="Faro S."/>
            <person name="Ferreira P."/>
            <person name="Fischer H."/>
            <person name="Fitzgerald M."/>
            <person name="Foley K."/>
            <person name="Gage D."/>
            <person name="Galagan J."/>
            <person name="Gearin G."/>
            <person name="Gnerre S."/>
            <person name="Gnirke A."/>
            <person name="Goyette A."/>
            <person name="Graham J."/>
            <person name="Grandbois E."/>
            <person name="Gyaltsen K."/>
            <person name="Hafez N."/>
            <person name="Hagopian D."/>
            <person name="Hagos B."/>
            <person name="Hall J."/>
            <person name="Hatcher B."/>
            <person name="Heller A."/>
            <person name="Higgins H."/>
            <person name="Honan T."/>
            <person name="Horn A."/>
            <person name="Houde N."/>
            <person name="Hughes L."/>
            <person name="Hulme W."/>
            <person name="Husby E."/>
            <person name="Iliev I."/>
            <person name="Jaffe D."/>
            <person name="Jones C."/>
            <person name="Kamal M."/>
            <person name="Kamat A."/>
            <person name="Kamvysselis M."/>
            <person name="Karlsson E."/>
            <person name="Kells C."/>
            <person name="Kieu A."/>
            <person name="Kisner P."/>
            <person name="Kodira C."/>
            <person name="Kulbokas E."/>
            <person name="Labutti K."/>
            <person name="Lama D."/>
            <person name="Landers T."/>
            <person name="Leger J."/>
            <person name="Levine S."/>
            <person name="Lewis D."/>
            <person name="Lewis T."/>
            <person name="Lindblad-toh K."/>
            <person name="Liu X."/>
            <person name="Lokyitsang T."/>
            <person name="Lokyitsang Y."/>
            <person name="Lucien O."/>
            <person name="Lui A."/>
            <person name="Ma L.J."/>
            <person name="Mabbitt R."/>
            <person name="Macdonald J."/>
            <person name="Maclean C."/>
            <person name="Major J."/>
            <person name="Manning J."/>
            <person name="Marabella R."/>
            <person name="Maru K."/>
            <person name="Matthews C."/>
            <person name="Mauceli E."/>
            <person name="Mccarthy M."/>
            <person name="Mcdonough S."/>
            <person name="Mcghee T."/>
            <person name="Meldrim J."/>
            <person name="Meneus L."/>
            <person name="Mesirov J."/>
            <person name="Mihalev A."/>
            <person name="Mihova T."/>
            <person name="Mikkelsen T."/>
            <person name="Mlenga V."/>
            <person name="Moru K."/>
            <person name="Mozes J."/>
            <person name="Mulrain L."/>
            <person name="Munson G."/>
            <person name="Naylor J."/>
            <person name="Newes C."/>
            <person name="Nguyen C."/>
            <person name="Nguyen N."/>
            <person name="Nguyen T."/>
            <person name="Nicol R."/>
            <person name="Nielsen C."/>
            <person name="Nizzari M."/>
            <person name="Norbu C."/>
            <person name="Norbu N."/>
            <person name="O'donnell P."/>
            <person name="Okoawo O."/>
            <person name="O'leary S."/>
            <person name="Omotosho B."/>
            <person name="O'neill K."/>
            <person name="Osman S."/>
            <person name="Parker S."/>
            <person name="Perrin D."/>
            <person name="Phunkhang P."/>
            <person name="Piqani B."/>
            <person name="Purcell S."/>
            <person name="Rachupka T."/>
            <person name="Ramasamy U."/>
            <person name="Rameau R."/>
            <person name="Ray V."/>
            <person name="Raymond C."/>
            <person name="Retta R."/>
            <person name="Richardson S."/>
            <person name="Rise C."/>
            <person name="Rodriguez J."/>
            <person name="Rogers J."/>
            <person name="Rogov P."/>
            <person name="Rutman M."/>
            <person name="Schupbach R."/>
            <person name="Seaman C."/>
            <person name="Settipalli S."/>
            <person name="Sharpe T."/>
            <person name="Sheridan J."/>
            <person name="Sherpa N."/>
            <person name="Shi J."/>
            <person name="Smirnov S."/>
            <person name="Smith C."/>
            <person name="Sougnez C."/>
            <person name="Spencer B."/>
            <person name="Stalker J."/>
            <person name="Stange-thomann N."/>
            <person name="Stavropoulos S."/>
            <person name="Stetson K."/>
            <person name="Stone C."/>
            <person name="Stone S."/>
            <person name="Stubbs M."/>
            <person name="Talamas J."/>
            <person name="Tchuinga P."/>
            <person name="Tenzing P."/>
            <person name="Tesfaye S."/>
            <person name="Theodore J."/>
            <person name="Thoulutsang Y."/>
            <person name="Topham K."/>
            <person name="Towey S."/>
            <person name="Tsamla T."/>
            <person name="Tsomo N."/>
            <person name="Vallee D."/>
            <person name="Vassiliev H."/>
            <person name="Venkataraman V."/>
            <person name="Vinson J."/>
            <person name="Vo A."/>
            <person name="Wade C."/>
            <person name="Wang S."/>
            <person name="Wangchuk T."/>
            <person name="Wangdi T."/>
            <person name="Whittaker C."/>
            <person name="Wilkinson J."/>
            <person name="Wu Y."/>
            <person name="Wyman D."/>
            <person name="Yadav S."/>
            <person name="Yang S."/>
            <person name="Yang X."/>
            <person name="Yeager S."/>
            <person name="Yee E."/>
            <person name="Young G."/>
            <person name="Zainoun J."/>
            <person name="Zembeck L."/>
            <person name="Zimmer A."/>
            <person name="Zody M."/>
            <person name="Lander E."/>
        </authorList>
    </citation>
    <scope>NUCLEOTIDE SEQUENCE [LARGE SCALE GENOMIC DNA]</scope>
</reference>
<accession>H2ZIR1</accession>
<evidence type="ECO:0000313" key="1">
    <source>
        <dbReference type="Ensembl" id="ENSCSAVP00000017477.1"/>
    </source>
</evidence>
<organism evidence="1 2">
    <name type="scientific">Ciona savignyi</name>
    <name type="common">Pacific transparent sea squirt</name>
    <dbReference type="NCBI Taxonomy" id="51511"/>
    <lineage>
        <taxon>Eukaryota</taxon>
        <taxon>Metazoa</taxon>
        <taxon>Chordata</taxon>
        <taxon>Tunicata</taxon>
        <taxon>Ascidiacea</taxon>
        <taxon>Phlebobranchia</taxon>
        <taxon>Cionidae</taxon>
        <taxon>Ciona</taxon>
    </lineage>
</organism>
<dbReference type="Proteomes" id="UP000007875">
    <property type="component" value="Unassembled WGS sequence"/>
</dbReference>
<protein>
    <submittedName>
        <fullName evidence="1">Uncharacterized protein</fullName>
    </submittedName>
</protein>
<proteinExistence type="predicted"/>
<dbReference type="Ensembl" id="ENSCSAVT00000017668.1">
    <property type="protein sequence ID" value="ENSCSAVP00000017477.1"/>
    <property type="gene ID" value="ENSCSAVG00000010292.1"/>
</dbReference>
<dbReference type="AlphaFoldDB" id="H2ZIR1"/>
<reference evidence="1" key="3">
    <citation type="submission" date="2025-09" db="UniProtKB">
        <authorList>
            <consortium name="Ensembl"/>
        </authorList>
    </citation>
    <scope>IDENTIFICATION</scope>
</reference>
<name>H2ZIR1_CIOSA</name>
<dbReference type="InParanoid" id="H2ZIR1"/>
<sequence length="106" mass="12072">MQVILRLKSKEEVEIHVHSRSISTASLLKVWIMKNIPDCTAVFKVAKPPGLENCFKDDKLNFSNFQPVVAAERRSDNNDCFIVDNQSALNYKDDFVDLLLNQCSNV</sequence>
<keyword evidence="2" id="KW-1185">Reference proteome</keyword>
<evidence type="ECO:0000313" key="2">
    <source>
        <dbReference type="Proteomes" id="UP000007875"/>
    </source>
</evidence>
<dbReference type="HOGENOM" id="CLU_2222279_0_0_1"/>